<dbReference type="GO" id="GO:0005524">
    <property type="term" value="F:ATP binding"/>
    <property type="evidence" value="ECO:0007669"/>
    <property type="project" value="UniProtKB-KW"/>
</dbReference>
<dbReference type="Gene3D" id="3.40.50.300">
    <property type="entry name" value="P-loop containing nucleotide triphosphate hydrolases"/>
    <property type="match status" value="1"/>
</dbReference>
<name>A0A4S4D1E3_CAMSN</name>
<organism evidence="4 5">
    <name type="scientific">Camellia sinensis var. sinensis</name>
    <name type="common">China tea</name>
    <dbReference type="NCBI Taxonomy" id="542762"/>
    <lineage>
        <taxon>Eukaryota</taxon>
        <taxon>Viridiplantae</taxon>
        <taxon>Streptophyta</taxon>
        <taxon>Embryophyta</taxon>
        <taxon>Tracheophyta</taxon>
        <taxon>Spermatophyta</taxon>
        <taxon>Magnoliopsida</taxon>
        <taxon>eudicotyledons</taxon>
        <taxon>Gunneridae</taxon>
        <taxon>Pentapetalae</taxon>
        <taxon>asterids</taxon>
        <taxon>Ericales</taxon>
        <taxon>Theaceae</taxon>
        <taxon>Camellia</taxon>
    </lineage>
</organism>
<gene>
    <name evidence="4" type="ORF">TEA_010808</name>
</gene>
<evidence type="ECO:0000256" key="3">
    <source>
        <dbReference type="SAM" id="MobiDB-lite"/>
    </source>
</evidence>
<reference evidence="4 5" key="1">
    <citation type="journal article" date="2018" name="Proc. Natl. Acad. Sci. U.S.A.">
        <title>Draft genome sequence of Camellia sinensis var. sinensis provides insights into the evolution of the tea genome and tea quality.</title>
        <authorList>
            <person name="Wei C."/>
            <person name="Yang H."/>
            <person name="Wang S."/>
            <person name="Zhao J."/>
            <person name="Liu C."/>
            <person name="Gao L."/>
            <person name="Xia E."/>
            <person name="Lu Y."/>
            <person name="Tai Y."/>
            <person name="She G."/>
            <person name="Sun J."/>
            <person name="Cao H."/>
            <person name="Tong W."/>
            <person name="Gao Q."/>
            <person name="Li Y."/>
            <person name="Deng W."/>
            <person name="Jiang X."/>
            <person name="Wang W."/>
            <person name="Chen Q."/>
            <person name="Zhang S."/>
            <person name="Li H."/>
            <person name="Wu J."/>
            <person name="Wang P."/>
            <person name="Li P."/>
            <person name="Shi C."/>
            <person name="Zheng F."/>
            <person name="Jian J."/>
            <person name="Huang B."/>
            <person name="Shan D."/>
            <person name="Shi M."/>
            <person name="Fang C."/>
            <person name="Yue Y."/>
            <person name="Li F."/>
            <person name="Li D."/>
            <person name="Wei S."/>
            <person name="Han B."/>
            <person name="Jiang C."/>
            <person name="Yin Y."/>
            <person name="Xia T."/>
            <person name="Zhang Z."/>
            <person name="Bennetzen J.L."/>
            <person name="Zhao S."/>
            <person name="Wan X."/>
        </authorList>
    </citation>
    <scope>NUCLEOTIDE SEQUENCE [LARGE SCALE GENOMIC DNA]</scope>
    <source>
        <strain evidence="5">cv. Shuchazao</strain>
        <tissue evidence="4">Leaf</tissue>
    </source>
</reference>
<dbReference type="GO" id="GO:0016020">
    <property type="term" value="C:membrane"/>
    <property type="evidence" value="ECO:0007669"/>
    <property type="project" value="TreeGrafter"/>
</dbReference>
<protein>
    <recommendedName>
        <fullName evidence="6">ABC transporter domain-containing protein</fullName>
    </recommendedName>
</protein>
<proteinExistence type="predicted"/>
<evidence type="ECO:0000256" key="2">
    <source>
        <dbReference type="ARBA" id="ARBA00022840"/>
    </source>
</evidence>
<dbReference type="InterPro" id="IPR027417">
    <property type="entry name" value="P-loop_NTPase"/>
</dbReference>
<sequence length="345" mass="38079">MADSIPDGWHSEYEIGKNGKEIKCYKNDIGQTFYSVGDLLRYVNYAKRAEVSIYAPEFWVLTRVSLLQNYTPTTVGASRGRNKQRPNPPNVRKEAEKAAAGKQRSKGLIHDSNQSDEKRDNPEAASLPGPSSPSAPLEGCFPTAAFAACFKGLGHCFWVCPGEIHQQANQYSSHLKCEFLKFFGADNLWRMADNELIPKIRYAEHLPSVLKHITWTFSGRKKVGVVGRTGRGKSTLIQAIFRILAAGGHEFCQSCLVEQLESAIKSRDGFPLGCAREMCGEHILLMDLRFLLSCEKLEELCRASLGAFVASSGGKYKLGPSPDCPSVYRVAEPGATCWPFACEAC</sequence>
<keyword evidence="5" id="KW-1185">Reference proteome</keyword>
<evidence type="ECO:0000313" key="5">
    <source>
        <dbReference type="Proteomes" id="UP000306102"/>
    </source>
</evidence>
<dbReference type="GO" id="GO:0042626">
    <property type="term" value="F:ATPase-coupled transmembrane transporter activity"/>
    <property type="evidence" value="ECO:0007669"/>
    <property type="project" value="TreeGrafter"/>
</dbReference>
<evidence type="ECO:0000256" key="1">
    <source>
        <dbReference type="ARBA" id="ARBA00022741"/>
    </source>
</evidence>
<dbReference type="AlphaFoldDB" id="A0A4S4D1E3"/>
<dbReference type="STRING" id="542762.A0A4S4D1E3"/>
<comment type="caution">
    <text evidence="4">The sequence shown here is derived from an EMBL/GenBank/DDBJ whole genome shotgun (WGS) entry which is preliminary data.</text>
</comment>
<dbReference type="InterPro" id="IPR050173">
    <property type="entry name" value="ABC_transporter_C-like"/>
</dbReference>
<dbReference type="PANTHER" id="PTHR24223:SF165">
    <property type="entry name" value="ABC TRANSPORTER C FAMILY MEMBER 15-RELATED"/>
    <property type="match status" value="1"/>
</dbReference>
<dbReference type="EMBL" id="SDRB02013066">
    <property type="protein sequence ID" value="THF96041.1"/>
    <property type="molecule type" value="Genomic_DNA"/>
</dbReference>
<dbReference type="PANTHER" id="PTHR24223">
    <property type="entry name" value="ATP-BINDING CASSETTE SUB-FAMILY C"/>
    <property type="match status" value="1"/>
</dbReference>
<evidence type="ECO:0000313" key="4">
    <source>
        <dbReference type="EMBL" id="THF96041.1"/>
    </source>
</evidence>
<keyword evidence="1" id="KW-0547">Nucleotide-binding</keyword>
<accession>A0A4S4D1E3</accession>
<feature type="compositionally biased region" description="Basic and acidic residues" evidence="3">
    <location>
        <begin position="113"/>
        <end position="122"/>
    </location>
</feature>
<evidence type="ECO:0008006" key="6">
    <source>
        <dbReference type="Google" id="ProtNLM"/>
    </source>
</evidence>
<keyword evidence="2" id="KW-0067">ATP-binding</keyword>
<dbReference type="Proteomes" id="UP000306102">
    <property type="component" value="Unassembled WGS sequence"/>
</dbReference>
<dbReference type="SUPFAM" id="SSF52540">
    <property type="entry name" value="P-loop containing nucleoside triphosphate hydrolases"/>
    <property type="match status" value="1"/>
</dbReference>
<feature type="region of interest" description="Disordered" evidence="3">
    <location>
        <begin position="73"/>
        <end position="132"/>
    </location>
</feature>
<feature type="compositionally biased region" description="Low complexity" evidence="3">
    <location>
        <begin position="123"/>
        <end position="132"/>
    </location>
</feature>